<protein>
    <submittedName>
        <fullName evidence="2">Uncharacterized protein</fullName>
    </submittedName>
</protein>
<dbReference type="EMBL" id="CAQQ02004581">
    <property type="status" value="NOT_ANNOTATED_CDS"/>
    <property type="molecule type" value="Genomic_DNA"/>
</dbReference>
<dbReference type="AlphaFoldDB" id="T1GB32"/>
<sequence>MSPFYFISVILFALTALQPRANAQSLFDDGLSTQTIYGFLDFTTTIGNTVMVFLPSSVPST</sequence>
<feature type="chain" id="PRO_5004577225" evidence="1">
    <location>
        <begin position="24"/>
        <end position="61"/>
    </location>
</feature>
<dbReference type="EMBL" id="CAQQ02004583">
    <property type="status" value="NOT_ANNOTATED_CDS"/>
    <property type="molecule type" value="Genomic_DNA"/>
</dbReference>
<keyword evidence="1" id="KW-0732">Signal</keyword>
<dbReference type="EMBL" id="CAQQ02004584">
    <property type="status" value="NOT_ANNOTATED_CDS"/>
    <property type="molecule type" value="Genomic_DNA"/>
</dbReference>
<proteinExistence type="predicted"/>
<name>T1GB32_MEGSC</name>
<feature type="signal peptide" evidence="1">
    <location>
        <begin position="1"/>
        <end position="23"/>
    </location>
</feature>
<dbReference type="EMBL" id="CAQQ02004582">
    <property type="status" value="NOT_ANNOTATED_CDS"/>
    <property type="molecule type" value="Genomic_DNA"/>
</dbReference>
<evidence type="ECO:0000313" key="3">
    <source>
        <dbReference type="Proteomes" id="UP000015102"/>
    </source>
</evidence>
<reference evidence="2" key="2">
    <citation type="submission" date="2015-06" db="UniProtKB">
        <authorList>
            <consortium name="EnsemblMetazoa"/>
        </authorList>
    </citation>
    <scope>IDENTIFICATION</scope>
</reference>
<organism evidence="2 3">
    <name type="scientific">Megaselia scalaris</name>
    <name type="common">Humpbacked fly</name>
    <name type="synonym">Phora scalaris</name>
    <dbReference type="NCBI Taxonomy" id="36166"/>
    <lineage>
        <taxon>Eukaryota</taxon>
        <taxon>Metazoa</taxon>
        <taxon>Ecdysozoa</taxon>
        <taxon>Arthropoda</taxon>
        <taxon>Hexapoda</taxon>
        <taxon>Insecta</taxon>
        <taxon>Pterygota</taxon>
        <taxon>Neoptera</taxon>
        <taxon>Endopterygota</taxon>
        <taxon>Diptera</taxon>
        <taxon>Brachycera</taxon>
        <taxon>Muscomorpha</taxon>
        <taxon>Platypezoidea</taxon>
        <taxon>Phoridae</taxon>
        <taxon>Megaseliini</taxon>
        <taxon>Megaselia</taxon>
    </lineage>
</organism>
<dbReference type="EMBL" id="CAQQ02004585">
    <property type="status" value="NOT_ANNOTATED_CDS"/>
    <property type="molecule type" value="Genomic_DNA"/>
</dbReference>
<dbReference type="EMBL" id="CAQQ02004580">
    <property type="status" value="NOT_ANNOTATED_CDS"/>
    <property type="molecule type" value="Genomic_DNA"/>
</dbReference>
<dbReference type="EnsemblMetazoa" id="MESCA000453-RA">
    <property type="protein sequence ID" value="MESCA000453-PA"/>
    <property type="gene ID" value="MESCA000453"/>
</dbReference>
<reference evidence="3" key="1">
    <citation type="submission" date="2013-02" db="EMBL/GenBank/DDBJ databases">
        <authorList>
            <person name="Hughes D."/>
        </authorList>
    </citation>
    <scope>NUCLEOTIDE SEQUENCE</scope>
    <source>
        <strain>Durham</strain>
        <strain evidence="3">NC isolate 2 -- Noor lab</strain>
    </source>
</reference>
<evidence type="ECO:0000313" key="2">
    <source>
        <dbReference type="EnsemblMetazoa" id="MESCA000453-PA"/>
    </source>
</evidence>
<dbReference type="EMBL" id="CAQQ02004577">
    <property type="status" value="NOT_ANNOTATED_CDS"/>
    <property type="molecule type" value="Genomic_DNA"/>
</dbReference>
<evidence type="ECO:0000256" key="1">
    <source>
        <dbReference type="SAM" id="SignalP"/>
    </source>
</evidence>
<dbReference type="EMBL" id="CAQQ02004586">
    <property type="status" value="NOT_ANNOTATED_CDS"/>
    <property type="molecule type" value="Genomic_DNA"/>
</dbReference>
<dbReference type="Proteomes" id="UP000015102">
    <property type="component" value="Unassembled WGS sequence"/>
</dbReference>
<dbReference type="EMBL" id="CAQQ02004579">
    <property type="status" value="NOT_ANNOTATED_CDS"/>
    <property type="molecule type" value="Genomic_DNA"/>
</dbReference>
<dbReference type="EMBL" id="CAQQ02004578">
    <property type="status" value="NOT_ANNOTATED_CDS"/>
    <property type="molecule type" value="Genomic_DNA"/>
</dbReference>
<dbReference type="HOGENOM" id="CLU_2929421_0_0_1"/>
<keyword evidence="3" id="KW-1185">Reference proteome</keyword>
<accession>T1GB32</accession>